<dbReference type="AlphaFoldDB" id="A0A060T854"/>
<feature type="domain" description="FAD-binding" evidence="12">
    <location>
        <begin position="13"/>
        <end position="364"/>
    </location>
</feature>
<keyword evidence="7 11" id="KW-0560">Oxidoreductase</keyword>
<evidence type="ECO:0000256" key="9">
    <source>
        <dbReference type="ARBA" id="ARBA00023128"/>
    </source>
</evidence>
<evidence type="ECO:0000256" key="7">
    <source>
        <dbReference type="ARBA" id="ARBA00023002"/>
    </source>
</evidence>
<dbReference type="EC" id="1.14.13.9" evidence="11"/>
<dbReference type="FunFam" id="3.50.50.60:FF:000129">
    <property type="entry name" value="Kynurenine 3-monooxygenase"/>
    <property type="match status" value="1"/>
</dbReference>
<dbReference type="InterPro" id="IPR027545">
    <property type="entry name" value="Kynurenine_monooxygenase"/>
</dbReference>
<dbReference type="PANTHER" id="PTHR46028:SF2">
    <property type="entry name" value="KYNURENINE 3-MONOOXYGENASE"/>
    <property type="match status" value="1"/>
</dbReference>
<dbReference type="PRINTS" id="PR00420">
    <property type="entry name" value="RNGMNOXGNASE"/>
</dbReference>
<accession>A0A060T854</accession>
<dbReference type="PhylomeDB" id="A0A060T854"/>
<reference evidence="13" key="1">
    <citation type="submission" date="2014-02" db="EMBL/GenBank/DDBJ databases">
        <authorList>
            <person name="Genoscope - CEA"/>
        </authorList>
    </citation>
    <scope>NUCLEOTIDE SEQUENCE</scope>
    <source>
        <strain evidence="13">LS3</strain>
    </source>
</reference>
<dbReference type="GO" id="GO:0070189">
    <property type="term" value="P:kynurenine metabolic process"/>
    <property type="evidence" value="ECO:0007669"/>
    <property type="project" value="TreeGrafter"/>
</dbReference>
<organism evidence="13">
    <name type="scientific">Blastobotrys adeninivorans</name>
    <name type="common">Yeast</name>
    <name type="synonym">Arxula adeninivorans</name>
    <dbReference type="NCBI Taxonomy" id="409370"/>
    <lineage>
        <taxon>Eukaryota</taxon>
        <taxon>Fungi</taxon>
        <taxon>Dikarya</taxon>
        <taxon>Ascomycota</taxon>
        <taxon>Saccharomycotina</taxon>
        <taxon>Dipodascomycetes</taxon>
        <taxon>Dipodascales</taxon>
        <taxon>Trichomonascaceae</taxon>
        <taxon>Blastobotrys</taxon>
    </lineage>
</organism>
<gene>
    <name evidence="11" type="primary">BNA4</name>
    <name evidence="13" type="ORF">GNLVRS02_ARAD1D00990g</name>
</gene>
<evidence type="ECO:0000256" key="4">
    <source>
        <dbReference type="ARBA" id="ARBA00022787"/>
    </source>
</evidence>
<proteinExistence type="inferred from homology"/>
<dbReference type="GO" id="GO:0019805">
    <property type="term" value="P:quinolinate biosynthetic process"/>
    <property type="evidence" value="ECO:0007669"/>
    <property type="project" value="UniProtKB-UniRule"/>
</dbReference>
<dbReference type="InterPro" id="IPR036188">
    <property type="entry name" value="FAD/NAD-bd_sf"/>
</dbReference>
<keyword evidence="9 11" id="KW-0496">Mitochondrion</keyword>
<comment type="subcellular location">
    <subcellularLocation>
        <location evidence="11">Mitochondrion outer membrane</location>
    </subcellularLocation>
</comment>
<evidence type="ECO:0000256" key="2">
    <source>
        <dbReference type="ARBA" id="ARBA00022630"/>
    </source>
</evidence>
<comment type="similarity">
    <text evidence="11">Belongs to the aromatic-ring hydroxylase family. KMO subfamily.</text>
</comment>
<dbReference type="GO" id="GO:0071949">
    <property type="term" value="F:FAD binding"/>
    <property type="evidence" value="ECO:0007669"/>
    <property type="project" value="InterPro"/>
</dbReference>
<evidence type="ECO:0000256" key="1">
    <source>
        <dbReference type="ARBA" id="ARBA00001974"/>
    </source>
</evidence>
<keyword evidence="11" id="KW-0472">Membrane</keyword>
<evidence type="ECO:0000256" key="8">
    <source>
        <dbReference type="ARBA" id="ARBA00023033"/>
    </source>
</evidence>
<evidence type="ECO:0000256" key="3">
    <source>
        <dbReference type="ARBA" id="ARBA00022642"/>
    </source>
</evidence>
<comment type="catalytic activity">
    <reaction evidence="10 11">
        <text>L-kynurenine + NADPH + O2 + H(+) = 3-hydroxy-L-kynurenine + NADP(+) + H2O</text>
        <dbReference type="Rhea" id="RHEA:20545"/>
        <dbReference type="ChEBI" id="CHEBI:15377"/>
        <dbReference type="ChEBI" id="CHEBI:15378"/>
        <dbReference type="ChEBI" id="CHEBI:15379"/>
        <dbReference type="ChEBI" id="CHEBI:57783"/>
        <dbReference type="ChEBI" id="CHEBI:57959"/>
        <dbReference type="ChEBI" id="CHEBI:58125"/>
        <dbReference type="ChEBI" id="CHEBI:58349"/>
        <dbReference type="EC" id="1.14.13.9"/>
    </reaction>
</comment>
<dbReference type="InterPro" id="IPR002938">
    <property type="entry name" value="FAD-bd"/>
</dbReference>
<keyword evidence="3 11" id="KW-0662">Pyridine nucleotide biosynthesis</keyword>
<dbReference type="GO" id="GO:0034354">
    <property type="term" value="P:'de novo' NAD+ biosynthetic process from L-tryptophan"/>
    <property type="evidence" value="ECO:0007669"/>
    <property type="project" value="UniProtKB-UniRule"/>
</dbReference>
<dbReference type="GO" id="GO:0004502">
    <property type="term" value="F:kynurenine 3-monooxygenase activity"/>
    <property type="evidence" value="ECO:0007669"/>
    <property type="project" value="UniProtKB-UniRule"/>
</dbReference>
<dbReference type="SUPFAM" id="SSF51905">
    <property type="entry name" value="FAD/NAD(P)-binding domain"/>
    <property type="match status" value="1"/>
</dbReference>
<evidence type="ECO:0000256" key="6">
    <source>
        <dbReference type="ARBA" id="ARBA00022857"/>
    </source>
</evidence>
<dbReference type="Pfam" id="PF01494">
    <property type="entry name" value="FAD_binding_3"/>
    <property type="match status" value="1"/>
</dbReference>
<dbReference type="HAMAP" id="MF_01971">
    <property type="entry name" value="Kynurenine_monooxygenase"/>
    <property type="match status" value="1"/>
</dbReference>
<evidence type="ECO:0000313" key="13">
    <source>
        <dbReference type="EMBL" id="CDP36979.1"/>
    </source>
</evidence>
<comment type="cofactor">
    <cofactor evidence="1 11">
        <name>FAD</name>
        <dbReference type="ChEBI" id="CHEBI:57692"/>
    </cofactor>
</comment>
<name>A0A060T854_BLAAD</name>
<dbReference type="GO" id="GO:0043420">
    <property type="term" value="P:anthranilate metabolic process"/>
    <property type="evidence" value="ECO:0007669"/>
    <property type="project" value="UniProtKB-UniRule"/>
</dbReference>
<evidence type="ECO:0000256" key="11">
    <source>
        <dbReference type="HAMAP-Rule" id="MF_03018"/>
    </source>
</evidence>
<evidence type="ECO:0000256" key="10">
    <source>
        <dbReference type="ARBA" id="ARBA00047818"/>
    </source>
</evidence>
<dbReference type="PANTHER" id="PTHR46028">
    <property type="entry name" value="KYNURENINE 3-MONOOXYGENASE"/>
    <property type="match status" value="1"/>
</dbReference>
<keyword evidence="8 11" id="KW-0503">Monooxygenase</keyword>
<keyword evidence="6 11" id="KW-0521">NADP</keyword>
<sequence length="475" mass="53898">MNTPDIPEKCEKADVVVVGAGLVGCLAALAMSKRGHQVLVMESRPDLRLPEQRQLSSLRSINLAVSSRGIVAMESIDPEMAHRVLQHLIPVHARMVHNIEGRQSSQNYGLHGETINSIDRAQMNRLMLDELDADPRIAVRFQHRLVGAKMDQDPNQLLFSTGKDKKTVGIECAIVIGADGSFSRTRDQLQRAVRMDFTQQYIDHLYLELRIPASKDGDYVMSPNHLHIWPRHEYMLMALANNDGSFTSTMFAPKHLFEALETEEKFLTHFESQFKDAYDMIGKDALALAYNNNPRGSLVSVTCDPYNSDGRAIIIGDAAHSMVPFYGQGMNCGFEDVRVLMELIDKNNGNYEAAFNEYTEVRRDDLKAIIDLAMRNYVEMRHSVTSWRYLLRKKVDAILTTVLGDKRWIPLYTMVSFRPDISYSQAVVRDQWQTGLLTRMGRYFALGTVFGLGLLAPRRFRGLTLLAIMYFSRNI</sequence>
<keyword evidence="2 11" id="KW-0285">Flavoprotein</keyword>
<protein>
    <recommendedName>
        <fullName evidence="11">Kynurenine 3-monooxygenase</fullName>
        <ecNumber evidence="11">1.14.13.9</ecNumber>
    </recommendedName>
    <alternativeName>
        <fullName evidence="11">Biosynthesis of nicotinic acid protein 4</fullName>
    </alternativeName>
    <alternativeName>
        <fullName evidence="11">Kynurenine 3-hydroxylase</fullName>
    </alternativeName>
</protein>
<dbReference type="GO" id="GO:0005741">
    <property type="term" value="C:mitochondrial outer membrane"/>
    <property type="evidence" value="ECO:0007669"/>
    <property type="project" value="UniProtKB-SubCell"/>
</dbReference>
<dbReference type="EMBL" id="HG937694">
    <property type="protein sequence ID" value="CDP36979.1"/>
    <property type="molecule type" value="Genomic_DNA"/>
</dbReference>
<dbReference type="GO" id="GO:0006569">
    <property type="term" value="P:L-tryptophan catabolic process"/>
    <property type="evidence" value="ECO:0007669"/>
    <property type="project" value="UniProtKB-UniRule"/>
</dbReference>
<dbReference type="UniPathway" id="UPA00253">
    <property type="reaction ID" value="UER00328"/>
</dbReference>
<keyword evidence="5 11" id="KW-0274">FAD</keyword>
<reference evidence="13" key="2">
    <citation type="submission" date="2014-06" db="EMBL/GenBank/DDBJ databases">
        <title>The complete genome of Blastobotrys (Arxula) adeninivorans LS3 - a yeast of biotechnological interest.</title>
        <authorList>
            <person name="Kunze G."/>
            <person name="Gaillardin C."/>
            <person name="Czernicka M."/>
            <person name="Durrens P."/>
            <person name="Martin T."/>
            <person name="Boer E."/>
            <person name="Gabaldon T."/>
            <person name="Cruz J."/>
            <person name="Talla E."/>
            <person name="Marck C."/>
            <person name="Goffeau A."/>
            <person name="Barbe V."/>
            <person name="Baret P."/>
            <person name="Baronian K."/>
            <person name="Beier S."/>
            <person name="Bleykasten C."/>
            <person name="Bode R."/>
            <person name="Casaregola S."/>
            <person name="Despons L."/>
            <person name="Fairhead C."/>
            <person name="Giersberg M."/>
            <person name="Gierski P."/>
            <person name="Hahnel U."/>
            <person name="Hartmann A."/>
            <person name="Jankowska D."/>
            <person name="Jubin C."/>
            <person name="Jung P."/>
            <person name="Lafontaine I."/>
            <person name="Leh-Louis V."/>
            <person name="Lemaire M."/>
            <person name="Marcet-Houben M."/>
            <person name="Mascher M."/>
            <person name="Morel G."/>
            <person name="Richard G.-F."/>
            <person name="Riechen J."/>
            <person name="Sacerdot C."/>
            <person name="Sarkar A."/>
            <person name="Savel G."/>
            <person name="Schacherer J."/>
            <person name="Sherman D."/>
            <person name="Straub M.-L."/>
            <person name="Stein N."/>
            <person name="Thierry A."/>
            <person name="Trautwein-Schult A."/>
            <person name="Westhof E."/>
            <person name="Worch S."/>
            <person name="Dujon B."/>
            <person name="Souciet J.-L."/>
            <person name="Wincker P."/>
            <person name="Scholz U."/>
            <person name="Neuveglise N."/>
        </authorList>
    </citation>
    <scope>NUCLEOTIDE SEQUENCE</scope>
    <source>
        <strain evidence="13">LS3</strain>
    </source>
</reference>
<keyword evidence="4 11" id="KW-1000">Mitochondrion outer membrane</keyword>
<evidence type="ECO:0000256" key="5">
    <source>
        <dbReference type="ARBA" id="ARBA00022827"/>
    </source>
</evidence>
<comment type="function">
    <text evidence="11">Catalyzes the hydroxylation of L-kynurenine (L-Kyn) to form 3-hydroxy-L-kynurenine (L-3OHKyn). Required for synthesis of quinolinic acid.</text>
</comment>
<comment type="pathway">
    <text evidence="11">Cofactor biosynthesis; NAD(+) biosynthesis; quinolinate from L-kynurenine: step 1/3.</text>
</comment>
<dbReference type="Gene3D" id="3.50.50.60">
    <property type="entry name" value="FAD/NAD(P)-binding domain"/>
    <property type="match status" value="1"/>
</dbReference>
<evidence type="ECO:0000259" key="12">
    <source>
        <dbReference type="Pfam" id="PF01494"/>
    </source>
</evidence>